<dbReference type="RefSeq" id="WP_134116303.1">
    <property type="nucleotide sequence ID" value="NZ_SODF01000001.1"/>
</dbReference>
<feature type="domain" description="Enoyl reductase (ER)" evidence="1">
    <location>
        <begin position="7"/>
        <end position="263"/>
    </location>
</feature>
<dbReference type="Gene3D" id="3.40.50.720">
    <property type="entry name" value="NAD(P)-binding Rossmann-like Domain"/>
    <property type="match status" value="1"/>
</dbReference>
<dbReference type="EMBL" id="SODF01000001">
    <property type="protein sequence ID" value="TDW22455.1"/>
    <property type="molecule type" value="Genomic_DNA"/>
</dbReference>
<dbReference type="SUPFAM" id="SSF51735">
    <property type="entry name" value="NAD(P)-binding Rossmann-fold domains"/>
    <property type="match status" value="1"/>
</dbReference>
<organism evidence="2 3">
    <name type="scientific">Kribbella kalugense</name>
    <dbReference type="NCBI Taxonomy" id="2512221"/>
    <lineage>
        <taxon>Bacteria</taxon>
        <taxon>Bacillati</taxon>
        <taxon>Actinomycetota</taxon>
        <taxon>Actinomycetes</taxon>
        <taxon>Propionibacteriales</taxon>
        <taxon>Kribbellaceae</taxon>
        <taxon>Kribbella</taxon>
    </lineage>
</organism>
<protein>
    <submittedName>
        <fullName evidence="2">NADPH:quinone reductase-like Zn-dependent oxidoreductase</fullName>
    </submittedName>
</protein>
<keyword evidence="3" id="KW-1185">Reference proteome</keyword>
<dbReference type="Pfam" id="PF00107">
    <property type="entry name" value="ADH_zinc_N"/>
    <property type="match status" value="1"/>
</dbReference>
<dbReference type="PANTHER" id="PTHR43677:SF11">
    <property type="entry name" value="ZINC-CONTAINING ALCOHOL DEHYDROGENASE"/>
    <property type="match status" value="1"/>
</dbReference>
<dbReference type="AlphaFoldDB" id="A0A4R7ZXF5"/>
<dbReference type="InterPro" id="IPR020843">
    <property type="entry name" value="ER"/>
</dbReference>
<sequence>MYAAVVRSFDEPPAYDVFPEPAVSGDGEVLVDVVAAGLHPRVRSSADGTHYTSEGSLPMVPGIDGVGRTSDGELLYFVAPDNAVGTMAERAVVDRRRAVVLPDGTDPVAVAAAMNPAMSSWIALRRRAQFEAGGSVLVLGATGNAGQLAVQLAKHLGASTVIGAGRDPERLKLLTTLGADEVVDLHSPDDLAKSAADVDVVLDYLWGAPTEQAMPALLHARSDRARPLTWIQIGSMAARELTLPSYLLRAAALTIIGSGQGSVPAQDILAELPALATLITSGDLAINPRLVPLADVQQAWTKPTSPGERVVLIP</sequence>
<dbReference type="GO" id="GO:0016491">
    <property type="term" value="F:oxidoreductase activity"/>
    <property type="evidence" value="ECO:0007669"/>
    <property type="project" value="InterPro"/>
</dbReference>
<dbReference type="SMART" id="SM00829">
    <property type="entry name" value="PKS_ER"/>
    <property type="match status" value="1"/>
</dbReference>
<dbReference type="InterPro" id="IPR011032">
    <property type="entry name" value="GroES-like_sf"/>
</dbReference>
<evidence type="ECO:0000313" key="3">
    <source>
        <dbReference type="Proteomes" id="UP000295447"/>
    </source>
</evidence>
<gene>
    <name evidence="2" type="ORF">EV650_1292</name>
</gene>
<proteinExistence type="predicted"/>
<comment type="caution">
    <text evidence="2">The sequence shown here is derived from an EMBL/GenBank/DDBJ whole genome shotgun (WGS) entry which is preliminary data.</text>
</comment>
<dbReference type="Gene3D" id="3.90.180.10">
    <property type="entry name" value="Medium-chain alcohol dehydrogenases, catalytic domain"/>
    <property type="match status" value="2"/>
</dbReference>
<dbReference type="InterPro" id="IPR051397">
    <property type="entry name" value="Zn-ADH-like_protein"/>
</dbReference>
<accession>A0A4R7ZXF5</accession>
<dbReference type="InterPro" id="IPR036291">
    <property type="entry name" value="NAD(P)-bd_dom_sf"/>
</dbReference>
<dbReference type="OrthoDB" id="9787435at2"/>
<dbReference type="Proteomes" id="UP000295447">
    <property type="component" value="Unassembled WGS sequence"/>
</dbReference>
<reference evidence="2 3" key="1">
    <citation type="submission" date="2019-03" db="EMBL/GenBank/DDBJ databases">
        <title>Genomic Encyclopedia of Type Strains, Phase III (KMG-III): the genomes of soil and plant-associated and newly described type strains.</title>
        <authorList>
            <person name="Whitman W."/>
        </authorList>
    </citation>
    <scope>NUCLEOTIDE SEQUENCE [LARGE SCALE GENOMIC DNA]</scope>
    <source>
        <strain evidence="2 3">VKM Ac-2570</strain>
    </source>
</reference>
<dbReference type="PANTHER" id="PTHR43677">
    <property type="entry name" value="SHORT-CHAIN DEHYDROGENASE/REDUCTASE"/>
    <property type="match status" value="1"/>
</dbReference>
<name>A0A4R7ZXF5_9ACTN</name>
<dbReference type="SUPFAM" id="SSF50129">
    <property type="entry name" value="GroES-like"/>
    <property type="match status" value="1"/>
</dbReference>
<evidence type="ECO:0000313" key="2">
    <source>
        <dbReference type="EMBL" id="TDW22455.1"/>
    </source>
</evidence>
<evidence type="ECO:0000259" key="1">
    <source>
        <dbReference type="SMART" id="SM00829"/>
    </source>
</evidence>
<dbReference type="InterPro" id="IPR013149">
    <property type="entry name" value="ADH-like_C"/>
</dbReference>